<dbReference type="Proteomes" id="UP001177592">
    <property type="component" value="Chromosome"/>
</dbReference>
<evidence type="ECO:0000313" key="2">
    <source>
        <dbReference type="EMBL" id="QBY45213.1"/>
    </source>
</evidence>
<dbReference type="GeneID" id="96878699"/>
<evidence type="ECO:0000313" key="4">
    <source>
        <dbReference type="EMBL" id="WGM05398.1"/>
    </source>
</evidence>
<protein>
    <submittedName>
        <fullName evidence="1">Uncharacterized protein</fullName>
    </submittedName>
</protein>
<sequence length="109" mass="12661">MNSSPEINPFINHVYSKNRFSSDEFQTICHYAKQKFDTLLEQYGNNDELADFQQLINLAIQMMENSLQKNTAKTGKCEQKNKIKAGFISQMLYMFANFDRAFSSLVPFN</sequence>
<organism evidence="1">
    <name type="scientific">Arsenophonus nasoniae</name>
    <name type="common">son-killer infecting Nasonia vitripennis</name>
    <dbReference type="NCBI Taxonomy" id="638"/>
    <lineage>
        <taxon>Bacteria</taxon>
        <taxon>Pseudomonadati</taxon>
        <taxon>Pseudomonadota</taxon>
        <taxon>Gammaproteobacteria</taxon>
        <taxon>Enterobacterales</taxon>
        <taxon>Morganellaceae</taxon>
        <taxon>Arsenophonus</taxon>
    </lineage>
</organism>
<evidence type="ECO:0000313" key="6">
    <source>
        <dbReference type="Proteomes" id="UP001177592"/>
    </source>
</evidence>
<dbReference type="EMBL" id="CP038613">
    <property type="protein sequence ID" value="QBY45213.1"/>
    <property type="molecule type" value="Genomic_DNA"/>
</dbReference>
<dbReference type="EMBL" id="CP123504">
    <property type="protein sequence ID" value="WGM01212.1"/>
    <property type="molecule type" value="Genomic_DNA"/>
</dbReference>
<reference evidence="3" key="3">
    <citation type="submission" date="2023-04" db="EMBL/GenBank/DDBJ databases">
        <title>Genome dynamics across the evolutionary transition to endosymbiosis.</title>
        <authorList>
            <person name="Siozios S."/>
            <person name="Nadal-Jimenez P."/>
            <person name="Azagi T."/>
            <person name="Sprong H."/>
            <person name="Frost C.L."/>
            <person name="Parratt S.R."/>
            <person name="Taylor G."/>
            <person name="Brettell L."/>
            <person name="Lew K.C."/>
            <person name="Croft L."/>
            <person name="King K.C."/>
            <person name="Brockhurst M.A."/>
            <person name="Hypsa V."/>
            <person name="Novakova E."/>
            <person name="Darby A.C."/>
            <person name="Hurst G.D.D."/>
        </authorList>
    </citation>
    <scope>NUCLEOTIDE SEQUENCE</scope>
    <source>
        <strain evidence="4">ANv_CAN</strain>
        <strain evidence="3">APv</strain>
    </source>
</reference>
<evidence type="ECO:0000313" key="3">
    <source>
        <dbReference type="EMBL" id="WGM01212.1"/>
    </source>
</evidence>
<evidence type="ECO:0000313" key="5">
    <source>
        <dbReference type="Proteomes" id="UP000295134"/>
    </source>
</evidence>
<dbReference type="RefSeq" id="WP_026823542.1">
    <property type="nucleotide sequence ID" value="NZ_CP038613.1"/>
</dbReference>
<dbReference type="AlphaFoldDB" id="D2TWK9"/>
<dbReference type="EMBL" id="FN545159">
    <property type="protein sequence ID" value="CBA71764.1"/>
    <property type="molecule type" value="Genomic_DNA"/>
</dbReference>
<accession>D2TWK9</accession>
<dbReference type="Proteomes" id="UP000295134">
    <property type="component" value="Chromosome"/>
</dbReference>
<proteinExistence type="predicted"/>
<keyword evidence="6" id="KW-1185">Reference proteome</keyword>
<dbReference type="EMBL" id="CP123523">
    <property type="protein sequence ID" value="WGM05398.1"/>
    <property type="molecule type" value="Genomic_DNA"/>
</dbReference>
<dbReference type="Proteomes" id="UP001177595">
    <property type="component" value="Chromosome"/>
</dbReference>
<dbReference type="KEGG" id="ans:ArsFIN_38100"/>
<evidence type="ECO:0000313" key="1">
    <source>
        <dbReference type="EMBL" id="CBA71764.1"/>
    </source>
</evidence>
<reference evidence="2 5" key="2">
    <citation type="submission" date="2019-03" db="EMBL/GenBank/DDBJ databases">
        <title>Long-read sequencing reveals hyperdense prophage content in a complex bacterial symbiont genome.</title>
        <authorList>
            <person name="Frost C.L."/>
            <person name="Siozios S."/>
            <person name="Nadal-Jimenez P."/>
            <person name="Brockhurst M.A."/>
            <person name="King K.C."/>
            <person name="Darby A.C."/>
            <person name="Hurst G.D.D."/>
        </authorList>
    </citation>
    <scope>NUCLEOTIDE SEQUENCE [LARGE SCALE GENOMIC DNA]</scope>
    <source>
        <strain evidence="2 5">FIN</strain>
    </source>
</reference>
<reference evidence="1" key="1">
    <citation type="journal article" date="2010" name="Insect Mol. Biol.">
        <title>The draft genome sequence of Arsenophonus nasoniae, son-killer bacterium of Nasonia vitripennis, reveals genes associated with virulence and symbiosis.</title>
        <authorList>
            <person name="Wilkes T."/>
            <person name="Darby A.C."/>
            <person name="Choi J."/>
            <person name="Colborne J.K."/>
            <person name="Werren J.H."/>
            <person name="Hurst G.D.D."/>
        </authorList>
    </citation>
    <scope>NUCLEOTIDE SEQUENCE</scope>
</reference>
<name>D2TWK9_9GAMM</name>
<gene>
    <name evidence="1" type="ORF">ARN_04430</name>
    <name evidence="2" type="ORF">ArsFIN_38100</name>
    <name evidence="3" type="ORF">QE210_15525</name>
    <name evidence="4" type="ORF">QE258_18140</name>
</gene>